<dbReference type="SMART" id="SM00091">
    <property type="entry name" value="PAS"/>
    <property type="match status" value="1"/>
</dbReference>
<dbReference type="PANTHER" id="PTHR45339:SF1">
    <property type="entry name" value="HYBRID SIGNAL TRANSDUCTION HISTIDINE KINASE J"/>
    <property type="match status" value="1"/>
</dbReference>
<gene>
    <name evidence="21" type="ORF">JQX08_19170</name>
</gene>
<evidence type="ECO:0000256" key="7">
    <source>
        <dbReference type="ARBA" id="ARBA00022741"/>
    </source>
</evidence>
<dbReference type="Pfam" id="PF00497">
    <property type="entry name" value="SBP_bac_3"/>
    <property type="match status" value="1"/>
</dbReference>
<evidence type="ECO:0000256" key="10">
    <source>
        <dbReference type="ARBA" id="ARBA00022989"/>
    </source>
</evidence>
<keyword evidence="12" id="KW-0472">Membrane</keyword>
<dbReference type="PROSITE" id="PS50113">
    <property type="entry name" value="PAC"/>
    <property type="match status" value="1"/>
</dbReference>
<evidence type="ECO:0000256" key="13">
    <source>
        <dbReference type="PROSITE-ProRule" id="PRU00110"/>
    </source>
</evidence>
<comment type="caution">
    <text evidence="21">The sequence shown here is derived from an EMBL/GenBank/DDBJ whole genome shotgun (WGS) entry which is preliminary data.</text>
</comment>
<dbReference type="CDD" id="cd01007">
    <property type="entry name" value="PBP2_BvgS_HisK_like"/>
    <property type="match status" value="1"/>
</dbReference>
<dbReference type="SMART" id="SM00062">
    <property type="entry name" value="PBPb"/>
    <property type="match status" value="1"/>
</dbReference>
<organism evidence="21 22">
    <name type="scientific">Zestomonas insulae</name>
    <dbReference type="NCBI Taxonomy" id="2809017"/>
    <lineage>
        <taxon>Bacteria</taxon>
        <taxon>Pseudomonadati</taxon>
        <taxon>Pseudomonadota</taxon>
        <taxon>Gammaproteobacteria</taxon>
        <taxon>Pseudomonadales</taxon>
        <taxon>Pseudomonadaceae</taxon>
        <taxon>Zestomonas</taxon>
    </lineage>
</organism>
<evidence type="ECO:0000256" key="15">
    <source>
        <dbReference type="SAM" id="SignalP"/>
    </source>
</evidence>
<dbReference type="SUPFAM" id="SSF55785">
    <property type="entry name" value="PYP-like sensor domain (PAS domain)"/>
    <property type="match status" value="1"/>
</dbReference>
<evidence type="ECO:0000256" key="9">
    <source>
        <dbReference type="ARBA" id="ARBA00022840"/>
    </source>
</evidence>
<keyword evidence="22" id="KW-1185">Reference proteome</keyword>
<dbReference type="Pfam" id="PF02518">
    <property type="entry name" value="HATPase_c"/>
    <property type="match status" value="1"/>
</dbReference>
<evidence type="ECO:0000313" key="22">
    <source>
        <dbReference type="Proteomes" id="UP000717995"/>
    </source>
</evidence>
<dbReference type="InterPro" id="IPR036890">
    <property type="entry name" value="HATPase_C_sf"/>
</dbReference>
<dbReference type="PRINTS" id="PR00344">
    <property type="entry name" value="BCTRLSENSOR"/>
</dbReference>
<dbReference type="InterPro" id="IPR036097">
    <property type="entry name" value="HisK_dim/P_sf"/>
</dbReference>
<feature type="domain" description="PAS" evidence="18">
    <location>
        <begin position="311"/>
        <end position="381"/>
    </location>
</feature>
<dbReference type="InterPro" id="IPR013656">
    <property type="entry name" value="PAS_4"/>
</dbReference>
<dbReference type="NCBIfam" id="TIGR00229">
    <property type="entry name" value="sensory_box"/>
    <property type="match status" value="1"/>
</dbReference>
<dbReference type="Gene3D" id="3.30.450.20">
    <property type="entry name" value="PAS domain"/>
    <property type="match status" value="1"/>
</dbReference>
<keyword evidence="8" id="KW-0808">Transferase</keyword>
<dbReference type="Pfam" id="PF08448">
    <property type="entry name" value="PAS_4"/>
    <property type="match status" value="1"/>
</dbReference>
<dbReference type="Pfam" id="PF00512">
    <property type="entry name" value="HisKA"/>
    <property type="match status" value="1"/>
</dbReference>
<accession>A0ABS2IIF0</accession>
<evidence type="ECO:0000259" key="20">
    <source>
        <dbReference type="PROSITE" id="PS50894"/>
    </source>
</evidence>
<dbReference type="PROSITE" id="PS50112">
    <property type="entry name" value="PAS"/>
    <property type="match status" value="1"/>
</dbReference>
<dbReference type="RefSeq" id="WP_205350020.1">
    <property type="nucleotide sequence ID" value="NZ_JAFEUP010000006.1"/>
</dbReference>
<keyword evidence="5 14" id="KW-0597">Phosphoprotein</keyword>
<keyword evidence="11" id="KW-0902">Two-component regulatory system</keyword>
<dbReference type="InterPro" id="IPR003661">
    <property type="entry name" value="HisK_dim/P_dom"/>
</dbReference>
<dbReference type="InterPro" id="IPR000700">
    <property type="entry name" value="PAS-assoc_C"/>
</dbReference>
<dbReference type="SUPFAM" id="SSF52172">
    <property type="entry name" value="CheY-like"/>
    <property type="match status" value="1"/>
</dbReference>
<dbReference type="InterPro" id="IPR005467">
    <property type="entry name" value="His_kinase_dom"/>
</dbReference>
<keyword evidence="10" id="KW-1133">Transmembrane helix</keyword>
<dbReference type="PROSITE" id="PS50894">
    <property type="entry name" value="HPT"/>
    <property type="match status" value="1"/>
</dbReference>
<feature type="domain" description="HPt" evidence="20">
    <location>
        <begin position="841"/>
        <end position="935"/>
    </location>
</feature>
<sequence length="1020" mass="112579">MIRWVLGLVWLGWFAGVACAAPGSLPLSAQERAWRDAHPVLRVGLERDGWPPFDIIEEDGQYSGISADYLQLIGRRLGLSIQPVRFDTWDQALEALRTGQIDVLTSVAQTPEREGRMLFSEPYLISNSLIYSRYDVPVTSLDDLAGRRVAMEQGYAVRDLLRRRVPEVLLVDALSTESALRAVSTGRADAYVGDMVVASYLIRKNSLANLEMRGESSLAGNEIRFAVRRDWPILVDLFNQALASLDESERAAVEARWMPSLNSTDWRHLLAKGWPYGLGVLALLGFVLWWNRRLHVQVVERRRAEAEAQQQRLTLLALIDAIPDPIWFKDTEGRYGGVNQAFAHLLGLPRESFVGQRDEDLLDAELASRRAEQDRAALAAGAPLESEDWWRRPGGGQALYDTIRASFSDAEGQPLGLVGVGRDITVRKEFEAALEQAKTLAETTAQLKGDFLANVSHEIRTPMNAIIGMTHLVLDGPLDQRQRGYLHKIQLASQHLLGLLNDILDFSKIESGKLRLERIAFDLPQVLENLAGLIGDKAVDKGLHLLFSIDPQVPGRLLGDPLRLGQILINYANNALKFTEHGEIEVLVRAEEASVERVHLYFGVRDTGIGLSKPQQRRLFESFQQADTSITRKYGGTGLGLAICKRLAEAMDGEVGVNSRLGHGSEFWVRLPFGLGSGEPAEPAPLAFSSFAGQRVLLVEDSVLSQEVACGLLQGFGLQVEVAEDGAQALEVLQASADGDFALVLMDVQMPVMDGLTATRLLRSEARFANLPVLAMTANARPEERERCLEAGMNDHLSKPIEPPALWRSLRQWLDGAAAGGPPWQLPGVDTATGLRRTLGRVDRYAGLLRRFAEGQRQFVAELRLALLHGQPDLAERLAHNLKAQAGTLGADDLQARADQVETALREGAGLFQLETPLAELQPRLDELIGAIDAQLAPEPSAAPLAVDEQALLELCRHLARLIDDHDPRAGRLFDDSAPLLRVAFDDAFGRVESALRDYDFDRARQALDEALLRRRAIHS</sequence>
<evidence type="ECO:0000313" key="21">
    <source>
        <dbReference type="EMBL" id="MBM7062841.1"/>
    </source>
</evidence>
<dbReference type="SUPFAM" id="SSF47384">
    <property type="entry name" value="Homodimeric domain of signal transducing histidine kinase"/>
    <property type="match status" value="1"/>
</dbReference>
<feature type="domain" description="Response regulatory" evidence="17">
    <location>
        <begin position="695"/>
        <end position="814"/>
    </location>
</feature>
<dbReference type="EC" id="2.7.13.3" evidence="3"/>
<evidence type="ECO:0000256" key="5">
    <source>
        <dbReference type="ARBA" id="ARBA00022553"/>
    </source>
</evidence>
<feature type="modified residue" description="Phosphohistidine" evidence="13">
    <location>
        <position position="880"/>
    </location>
</feature>
<dbReference type="SUPFAM" id="SSF55874">
    <property type="entry name" value="ATPase domain of HSP90 chaperone/DNA topoisomerase II/histidine kinase"/>
    <property type="match status" value="1"/>
</dbReference>
<dbReference type="InterPro" id="IPR008207">
    <property type="entry name" value="Sig_transdc_His_kin_Hpt_dom"/>
</dbReference>
<dbReference type="SUPFAM" id="SSF53850">
    <property type="entry name" value="Periplasmic binding protein-like II"/>
    <property type="match status" value="1"/>
</dbReference>
<reference evidence="21 22" key="1">
    <citation type="submission" date="2021-02" db="EMBL/GenBank/DDBJ databases">
        <authorList>
            <person name="Lee D.-H."/>
        </authorList>
    </citation>
    <scope>NUCLEOTIDE SEQUENCE [LARGE SCALE GENOMIC DNA]</scope>
    <source>
        <strain evidence="21 22">UL073</strain>
    </source>
</reference>
<evidence type="ECO:0000256" key="12">
    <source>
        <dbReference type="ARBA" id="ARBA00023136"/>
    </source>
</evidence>
<feature type="modified residue" description="4-aspartylphosphate" evidence="14">
    <location>
        <position position="747"/>
    </location>
</feature>
<dbReference type="Pfam" id="PF01627">
    <property type="entry name" value="Hpt"/>
    <property type="match status" value="1"/>
</dbReference>
<evidence type="ECO:0000256" key="1">
    <source>
        <dbReference type="ARBA" id="ARBA00000085"/>
    </source>
</evidence>
<keyword evidence="6" id="KW-0812">Transmembrane</keyword>
<keyword evidence="9" id="KW-0067">ATP-binding</keyword>
<evidence type="ECO:0000256" key="11">
    <source>
        <dbReference type="ARBA" id="ARBA00023012"/>
    </source>
</evidence>
<dbReference type="InterPro" id="IPR036641">
    <property type="entry name" value="HPT_dom_sf"/>
</dbReference>
<dbReference type="Gene3D" id="1.20.120.160">
    <property type="entry name" value="HPT domain"/>
    <property type="match status" value="1"/>
</dbReference>
<dbReference type="InterPro" id="IPR004358">
    <property type="entry name" value="Sig_transdc_His_kin-like_C"/>
</dbReference>
<dbReference type="SMART" id="SM00387">
    <property type="entry name" value="HATPase_c"/>
    <property type="match status" value="1"/>
</dbReference>
<dbReference type="Gene3D" id="3.30.565.10">
    <property type="entry name" value="Histidine kinase-like ATPase, C-terminal domain"/>
    <property type="match status" value="1"/>
</dbReference>
<dbReference type="CDD" id="cd00130">
    <property type="entry name" value="PAS"/>
    <property type="match status" value="1"/>
</dbReference>
<dbReference type="PANTHER" id="PTHR45339">
    <property type="entry name" value="HYBRID SIGNAL TRANSDUCTION HISTIDINE KINASE J"/>
    <property type="match status" value="1"/>
</dbReference>
<dbReference type="InterPro" id="IPR001638">
    <property type="entry name" value="Solute-binding_3/MltF_N"/>
</dbReference>
<evidence type="ECO:0000256" key="4">
    <source>
        <dbReference type="ARBA" id="ARBA00022475"/>
    </source>
</evidence>
<dbReference type="InterPro" id="IPR035965">
    <property type="entry name" value="PAS-like_dom_sf"/>
</dbReference>
<dbReference type="InterPro" id="IPR000014">
    <property type="entry name" value="PAS"/>
</dbReference>
<comment type="subcellular location">
    <subcellularLocation>
        <location evidence="2">Cell membrane</location>
        <topology evidence="2">Multi-pass membrane protein</topology>
    </subcellularLocation>
</comment>
<feature type="domain" description="Histidine kinase" evidence="16">
    <location>
        <begin position="454"/>
        <end position="675"/>
    </location>
</feature>
<evidence type="ECO:0000256" key="14">
    <source>
        <dbReference type="PROSITE-ProRule" id="PRU00169"/>
    </source>
</evidence>
<evidence type="ECO:0000259" key="17">
    <source>
        <dbReference type="PROSITE" id="PS50110"/>
    </source>
</evidence>
<evidence type="ECO:0000259" key="19">
    <source>
        <dbReference type="PROSITE" id="PS50113"/>
    </source>
</evidence>
<dbReference type="InterPro" id="IPR011006">
    <property type="entry name" value="CheY-like_superfamily"/>
</dbReference>
<dbReference type="InterPro" id="IPR003594">
    <property type="entry name" value="HATPase_dom"/>
</dbReference>
<dbReference type="Gene3D" id="1.10.287.130">
    <property type="match status" value="1"/>
</dbReference>
<dbReference type="Pfam" id="PF00072">
    <property type="entry name" value="Response_reg"/>
    <property type="match status" value="1"/>
</dbReference>
<evidence type="ECO:0000256" key="6">
    <source>
        <dbReference type="ARBA" id="ARBA00022692"/>
    </source>
</evidence>
<dbReference type="CDD" id="cd00082">
    <property type="entry name" value="HisKA"/>
    <property type="match status" value="1"/>
</dbReference>
<dbReference type="SMART" id="SM00388">
    <property type="entry name" value="HisKA"/>
    <property type="match status" value="1"/>
</dbReference>
<keyword evidence="15" id="KW-0732">Signal</keyword>
<dbReference type="CDD" id="cd16922">
    <property type="entry name" value="HATPase_EvgS-ArcB-TorS-like"/>
    <property type="match status" value="1"/>
</dbReference>
<feature type="signal peptide" evidence="15">
    <location>
        <begin position="1"/>
        <end position="20"/>
    </location>
</feature>
<protein>
    <recommendedName>
        <fullName evidence="3">histidine kinase</fullName>
        <ecNumber evidence="3">2.7.13.3</ecNumber>
    </recommendedName>
</protein>
<dbReference type="Proteomes" id="UP000717995">
    <property type="component" value="Unassembled WGS sequence"/>
</dbReference>
<dbReference type="PROSITE" id="PS51257">
    <property type="entry name" value="PROKAR_LIPOPROTEIN"/>
    <property type="match status" value="1"/>
</dbReference>
<dbReference type="SMART" id="SM00448">
    <property type="entry name" value="REC"/>
    <property type="match status" value="1"/>
</dbReference>
<dbReference type="EMBL" id="JAFEUP010000006">
    <property type="protein sequence ID" value="MBM7062841.1"/>
    <property type="molecule type" value="Genomic_DNA"/>
</dbReference>
<feature type="domain" description="PAC" evidence="19">
    <location>
        <begin position="384"/>
        <end position="436"/>
    </location>
</feature>
<dbReference type="PROSITE" id="PS50109">
    <property type="entry name" value="HIS_KIN"/>
    <property type="match status" value="1"/>
</dbReference>
<dbReference type="Gene3D" id="3.40.190.10">
    <property type="entry name" value="Periplasmic binding protein-like II"/>
    <property type="match status" value="2"/>
</dbReference>
<evidence type="ECO:0000259" key="18">
    <source>
        <dbReference type="PROSITE" id="PS50112"/>
    </source>
</evidence>
<dbReference type="Gene3D" id="3.40.50.2300">
    <property type="match status" value="1"/>
</dbReference>
<evidence type="ECO:0000259" key="16">
    <source>
        <dbReference type="PROSITE" id="PS50109"/>
    </source>
</evidence>
<name>A0ABS2IIF0_9GAMM</name>
<evidence type="ECO:0000256" key="3">
    <source>
        <dbReference type="ARBA" id="ARBA00012438"/>
    </source>
</evidence>
<proteinExistence type="predicted"/>
<comment type="catalytic activity">
    <reaction evidence="1">
        <text>ATP + protein L-histidine = ADP + protein N-phospho-L-histidine.</text>
        <dbReference type="EC" id="2.7.13.3"/>
    </reaction>
</comment>
<dbReference type="PROSITE" id="PS50110">
    <property type="entry name" value="RESPONSE_REGULATORY"/>
    <property type="match status" value="1"/>
</dbReference>
<dbReference type="CDD" id="cd17546">
    <property type="entry name" value="REC_hyHK_CKI1_RcsC-like"/>
    <property type="match status" value="1"/>
</dbReference>
<evidence type="ECO:0000256" key="8">
    <source>
        <dbReference type="ARBA" id="ARBA00022777"/>
    </source>
</evidence>
<evidence type="ECO:0000256" key="2">
    <source>
        <dbReference type="ARBA" id="ARBA00004651"/>
    </source>
</evidence>
<dbReference type="InterPro" id="IPR001789">
    <property type="entry name" value="Sig_transdc_resp-reg_receiver"/>
</dbReference>
<keyword evidence="7" id="KW-0547">Nucleotide-binding</keyword>
<keyword evidence="4" id="KW-1003">Cell membrane</keyword>
<dbReference type="SUPFAM" id="SSF47226">
    <property type="entry name" value="Histidine-containing phosphotransfer domain, HPT domain"/>
    <property type="match status" value="1"/>
</dbReference>
<keyword evidence="8" id="KW-0418">Kinase</keyword>
<feature type="chain" id="PRO_5046385051" description="histidine kinase" evidence="15">
    <location>
        <begin position="21"/>
        <end position="1020"/>
    </location>
</feature>